<name>A0A182S3I0_ANOFN</name>
<feature type="compositionally biased region" description="Basic and acidic residues" evidence="1">
    <location>
        <begin position="1"/>
        <end position="20"/>
    </location>
</feature>
<proteinExistence type="predicted"/>
<evidence type="ECO:0000313" key="2">
    <source>
        <dbReference type="EnsemblMetazoa" id="AFUN014972-PA"/>
    </source>
</evidence>
<organism evidence="2">
    <name type="scientific">Anopheles funestus</name>
    <name type="common">African malaria mosquito</name>
    <dbReference type="NCBI Taxonomy" id="62324"/>
    <lineage>
        <taxon>Eukaryota</taxon>
        <taxon>Metazoa</taxon>
        <taxon>Ecdysozoa</taxon>
        <taxon>Arthropoda</taxon>
        <taxon>Hexapoda</taxon>
        <taxon>Insecta</taxon>
        <taxon>Pterygota</taxon>
        <taxon>Neoptera</taxon>
        <taxon>Endopterygota</taxon>
        <taxon>Diptera</taxon>
        <taxon>Nematocera</taxon>
        <taxon>Culicoidea</taxon>
        <taxon>Culicidae</taxon>
        <taxon>Anophelinae</taxon>
        <taxon>Anopheles</taxon>
    </lineage>
</organism>
<evidence type="ECO:0000256" key="1">
    <source>
        <dbReference type="SAM" id="MobiDB-lite"/>
    </source>
</evidence>
<dbReference type="VEuPathDB" id="VectorBase:AFUN2_004158"/>
<protein>
    <submittedName>
        <fullName evidence="2">Uncharacterized protein</fullName>
    </submittedName>
</protein>
<feature type="compositionally biased region" description="Basic residues" evidence="1">
    <location>
        <begin position="48"/>
        <end position="59"/>
    </location>
</feature>
<sequence>MNNKQNDKRRSCKRIEKENQKPATSTEAPKSVAPVKKPLASKIPKSAIPKRIKKQHQQKQHPSSRISSSNASSTGSYLPLLQLQRTNSIQENHSLCTNGSSTPSTSDYTKCYIQHELTLLKRSLQDSYAHLDCIFDELNNFEGSPHFTEVKEQWTSLMDDATMLKRLFDSSKAKLDCLTEKARQIGCYF</sequence>
<dbReference type="VEuPathDB" id="VectorBase:AFUN014972"/>
<feature type="compositionally biased region" description="Low complexity" evidence="1">
    <location>
        <begin position="60"/>
        <end position="74"/>
    </location>
</feature>
<accession>A0A182S3I0</accession>
<reference evidence="2" key="1">
    <citation type="submission" date="2020-05" db="UniProtKB">
        <authorList>
            <consortium name="EnsemblMetazoa"/>
        </authorList>
    </citation>
    <scope>IDENTIFICATION</scope>
    <source>
        <strain evidence="2">FUMOZ</strain>
    </source>
</reference>
<dbReference type="EnsemblMetazoa" id="AFUN014972-RA">
    <property type="protein sequence ID" value="AFUN014972-PA"/>
    <property type="gene ID" value="AFUN014972"/>
</dbReference>
<feature type="region of interest" description="Disordered" evidence="1">
    <location>
        <begin position="1"/>
        <end position="74"/>
    </location>
</feature>
<dbReference type="AlphaFoldDB" id="A0A182S3I0"/>